<dbReference type="PANTHER" id="PTHR24403:SF67">
    <property type="entry name" value="FI01116P-RELATED"/>
    <property type="match status" value="1"/>
</dbReference>
<comment type="caution">
    <text evidence="9">The sequence shown here is derived from an EMBL/GenBank/DDBJ whole genome shotgun (WGS) entry which is preliminary data.</text>
</comment>
<keyword evidence="7" id="KW-0812">Transmembrane</keyword>
<dbReference type="GO" id="GO:0005634">
    <property type="term" value="C:nucleus"/>
    <property type="evidence" value="ECO:0007669"/>
    <property type="project" value="TreeGrafter"/>
</dbReference>
<dbReference type="OrthoDB" id="3437960at2759"/>
<dbReference type="Proteomes" id="UP000023152">
    <property type="component" value="Unassembled WGS sequence"/>
</dbReference>
<evidence type="ECO:0000256" key="4">
    <source>
        <dbReference type="ARBA" id="ARBA00022833"/>
    </source>
</evidence>
<keyword evidence="1" id="KW-0479">Metal-binding</keyword>
<name>X6NTH6_RETFI</name>
<dbReference type="EMBL" id="ASPP01006285">
    <property type="protein sequence ID" value="ETO29054.1"/>
    <property type="molecule type" value="Genomic_DNA"/>
</dbReference>
<keyword evidence="7" id="KW-1133">Transmembrane helix</keyword>
<dbReference type="GO" id="GO:0010468">
    <property type="term" value="P:regulation of gene expression"/>
    <property type="evidence" value="ECO:0007669"/>
    <property type="project" value="TreeGrafter"/>
</dbReference>
<protein>
    <recommendedName>
        <fullName evidence="8">C2H2-type domain-containing protein</fullName>
    </recommendedName>
</protein>
<evidence type="ECO:0000256" key="3">
    <source>
        <dbReference type="ARBA" id="ARBA00022771"/>
    </source>
</evidence>
<evidence type="ECO:0000313" key="10">
    <source>
        <dbReference type="Proteomes" id="UP000023152"/>
    </source>
</evidence>
<feature type="compositionally biased region" description="Low complexity" evidence="6">
    <location>
        <begin position="428"/>
        <end position="448"/>
    </location>
</feature>
<dbReference type="SMART" id="SM00355">
    <property type="entry name" value="ZnF_C2H2"/>
    <property type="match status" value="2"/>
</dbReference>
<feature type="compositionally biased region" description="Polar residues" evidence="6">
    <location>
        <begin position="598"/>
        <end position="608"/>
    </location>
</feature>
<dbReference type="Gene3D" id="3.30.160.60">
    <property type="entry name" value="Classic Zinc Finger"/>
    <property type="match status" value="1"/>
</dbReference>
<proteinExistence type="predicted"/>
<evidence type="ECO:0000256" key="7">
    <source>
        <dbReference type="SAM" id="Phobius"/>
    </source>
</evidence>
<dbReference type="SUPFAM" id="SSF57667">
    <property type="entry name" value="beta-beta-alpha zinc fingers"/>
    <property type="match status" value="1"/>
</dbReference>
<evidence type="ECO:0000256" key="6">
    <source>
        <dbReference type="SAM" id="MobiDB-lite"/>
    </source>
</evidence>
<gene>
    <name evidence="9" type="ORF">RFI_08071</name>
</gene>
<feature type="region of interest" description="Disordered" evidence="6">
    <location>
        <begin position="35"/>
        <end position="105"/>
    </location>
</feature>
<dbReference type="PROSITE" id="PS00028">
    <property type="entry name" value="ZINC_FINGER_C2H2_1"/>
    <property type="match status" value="2"/>
</dbReference>
<dbReference type="AlphaFoldDB" id="X6NTH6"/>
<feature type="compositionally biased region" description="Basic and acidic residues" evidence="6">
    <location>
        <begin position="581"/>
        <end position="590"/>
    </location>
</feature>
<accession>X6NTH6</accession>
<keyword evidence="7" id="KW-0472">Membrane</keyword>
<evidence type="ECO:0000259" key="8">
    <source>
        <dbReference type="PROSITE" id="PS50157"/>
    </source>
</evidence>
<feature type="region of interest" description="Disordered" evidence="6">
    <location>
        <begin position="380"/>
        <end position="456"/>
    </location>
</feature>
<dbReference type="PANTHER" id="PTHR24403">
    <property type="entry name" value="ZINC FINGER PROTEIN"/>
    <property type="match status" value="1"/>
</dbReference>
<dbReference type="InterPro" id="IPR036236">
    <property type="entry name" value="Znf_C2H2_sf"/>
</dbReference>
<keyword evidence="2" id="KW-0677">Repeat</keyword>
<organism evidence="9 10">
    <name type="scientific">Reticulomyxa filosa</name>
    <dbReference type="NCBI Taxonomy" id="46433"/>
    <lineage>
        <taxon>Eukaryota</taxon>
        <taxon>Sar</taxon>
        <taxon>Rhizaria</taxon>
        <taxon>Retaria</taxon>
        <taxon>Foraminifera</taxon>
        <taxon>Monothalamids</taxon>
        <taxon>Reticulomyxidae</taxon>
        <taxon>Reticulomyxa</taxon>
    </lineage>
</organism>
<dbReference type="PROSITE" id="PS50157">
    <property type="entry name" value="ZINC_FINGER_C2H2_2"/>
    <property type="match status" value="2"/>
</dbReference>
<sequence length="685" mass="77670">MAKIKEETQAFQCEKHYFLNRKLCLKLLPDPFEQKRWSDMGEHSPATETKSDNISHDKDTDTTSQEELGKKSELLREGDEKMEMMDDGGSGSDSEDDTAQFGPRLTYDDNGEMIFRPLRMKCTHCDESFSKTHDLYRHIRSHQNHTKCPFCQKTLTCMATFVYHVRTHTGEKPYYCPVENCHFKNAVKYNLKKCAHVHTHKKKQSQKKKQLKFFFGCFGKINLKKYAKVLDLDVCERSLKKRKDDSVHELGSRCIKKRRKMPSDSQDSIKGEYEMAAELLMEKELIKKKITFFFFFFALEDAATGWPCVPPDISYLNGHNPNYVNYYAGNPGAMIENGSGFQPSFFFSPVLAFENANNGNFAPDYSYPHFQYKQTDEEGKIGDNCVKNESKRASGKKLQEDNNTPFAPNKDSEQQYYNVDSGYPTVVGNGSNNNNSNSNNNNNNNNNTSGGGADLCQGQQNNELYYHAVAGGGGGGGGDYTTPPNFVQAYNMAGMSNNEDYYHAAIALNAGDGNNMCIQYENMSPYVVFDNYYSHYPGNNYAYYSTLPGSSTTSNAIAPPNTMSATTTTFFKNVKKALHPKGKEKEKYSEEMPGDVLSAQTSQKNKPQLQEGENHGNEETTNCLNINDTALMYNPSLLTLLFFFSLFFLFLFFFILLPNPIAILLVCWGEMIRIFFGLLSFFSFD</sequence>
<evidence type="ECO:0000313" key="9">
    <source>
        <dbReference type="EMBL" id="ETO29054.1"/>
    </source>
</evidence>
<evidence type="ECO:0000256" key="2">
    <source>
        <dbReference type="ARBA" id="ARBA00022737"/>
    </source>
</evidence>
<feature type="transmembrane region" description="Helical" evidence="7">
    <location>
        <begin position="637"/>
        <end position="656"/>
    </location>
</feature>
<feature type="domain" description="C2H2-type" evidence="8">
    <location>
        <begin position="120"/>
        <end position="147"/>
    </location>
</feature>
<dbReference type="InterPro" id="IPR013087">
    <property type="entry name" value="Znf_C2H2_type"/>
</dbReference>
<reference evidence="9 10" key="1">
    <citation type="journal article" date="2013" name="Curr. Biol.">
        <title>The Genome of the Foraminiferan Reticulomyxa filosa.</title>
        <authorList>
            <person name="Glockner G."/>
            <person name="Hulsmann N."/>
            <person name="Schleicher M."/>
            <person name="Noegel A.A."/>
            <person name="Eichinger L."/>
            <person name="Gallinger C."/>
            <person name="Pawlowski J."/>
            <person name="Sierra R."/>
            <person name="Euteneuer U."/>
            <person name="Pillet L."/>
            <person name="Moustafa A."/>
            <person name="Platzer M."/>
            <person name="Groth M."/>
            <person name="Szafranski K."/>
            <person name="Schliwa M."/>
        </authorList>
    </citation>
    <scope>NUCLEOTIDE SEQUENCE [LARGE SCALE GENOMIC DNA]</scope>
</reference>
<feature type="transmembrane region" description="Helical" evidence="7">
    <location>
        <begin position="663"/>
        <end position="684"/>
    </location>
</feature>
<keyword evidence="4" id="KW-0862">Zinc</keyword>
<evidence type="ECO:0000256" key="1">
    <source>
        <dbReference type="ARBA" id="ARBA00022723"/>
    </source>
</evidence>
<dbReference type="GO" id="GO:0008270">
    <property type="term" value="F:zinc ion binding"/>
    <property type="evidence" value="ECO:0007669"/>
    <property type="project" value="UniProtKB-KW"/>
</dbReference>
<feature type="compositionally biased region" description="Basic and acidic residues" evidence="6">
    <location>
        <begin position="49"/>
        <end position="84"/>
    </location>
</feature>
<dbReference type="InterPro" id="IPR050688">
    <property type="entry name" value="Zinc_finger/UBP_domain"/>
</dbReference>
<feature type="compositionally biased region" description="Basic and acidic residues" evidence="6">
    <location>
        <begin position="380"/>
        <end position="400"/>
    </location>
</feature>
<keyword evidence="10" id="KW-1185">Reference proteome</keyword>
<feature type="domain" description="C2H2-type" evidence="8">
    <location>
        <begin position="146"/>
        <end position="173"/>
    </location>
</feature>
<evidence type="ECO:0000256" key="5">
    <source>
        <dbReference type="PROSITE-ProRule" id="PRU00042"/>
    </source>
</evidence>
<feature type="region of interest" description="Disordered" evidence="6">
    <location>
        <begin position="581"/>
        <end position="619"/>
    </location>
</feature>
<keyword evidence="3 5" id="KW-0863">Zinc-finger</keyword>